<dbReference type="SMART" id="SM00369">
    <property type="entry name" value="LRR_TYP"/>
    <property type="match status" value="3"/>
</dbReference>
<sequence>MKKKTYLFVAGITVTCGTALAIHLSQPKSIPMTKSGHEKMISKSPTNSDDKSRKKDKGIAGIDYPTSDGFKLDKQSKIISKTDTGIIVAHGDHSHFIFYKDLKGTAFAYLIPNGVQITKPLIGDTNESINGHGHHYVFNPKDIVAEDAFGYTVRHDDHFHYILKSSLGMTPMLTNYNQGRHFQRDSHYKPNVQGIPGLDFATSDGFQFDGSGIVGKTNDSILVSHDDHLHPISFDDLRKTGWGEIVKIYEKREIATPLSHVASKEDLVQKTIEDLAKSLALPLSSIEIIKTDDGKIGFKYPHHDHSHVIMLEDIEIGKPIPDPHQLHHAKELEKHRIGMNTLREIGFDEEVILDIVRTHDAKTEFPSNEKNPEKMKEWLTTVTKLDLGSRKDPLNRFGLHLLPNLENLGIGFTPIKNMEPVLQFKKLKRLLMTATGVKNYDFLKYMPNLEGLDISQNNLKDLSFLTPYKQLNLLAAADNQLSTLQPLAELPKLQFLVLSNNKIKDLSPLKNLTRLQEVHIENNLVRDLTPLNDKENLKVLNLSENRGVDLKTLRLPLLETLTVNKASLTDLNFFEANPNLTEVTATKNAIQKLDGIEKAKKLQFLDLQENKVNHLNIKEKQESLTFLNLSDNALESLEGVNDFTALETLRVASNKISSLHLEESNQQVKSLDVSYNQLPKEELTLNENDIPLGVAHHFTAVKEGSIEGNPSLNDVLESQNQKNNKKE</sequence>
<evidence type="ECO:0000256" key="1">
    <source>
        <dbReference type="ARBA" id="ARBA00022614"/>
    </source>
</evidence>
<dbReference type="InterPro" id="IPR001611">
    <property type="entry name" value="Leu-rich_rpt"/>
</dbReference>
<dbReference type="SUPFAM" id="SSF142887">
    <property type="entry name" value="PhtA domain-like"/>
    <property type="match status" value="3"/>
</dbReference>
<dbReference type="RefSeq" id="WP_154617740.1">
    <property type="nucleotide sequence ID" value="NZ_WLXE01000006.1"/>
</dbReference>
<gene>
    <name evidence="5" type="ORF">GKS16_09250</name>
</gene>
<dbReference type="PANTHER" id="PTHR46652">
    <property type="entry name" value="LEUCINE-RICH REPEAT AND IQ DOMAIN-CONTAINING PROTEIN 1-RELATED"/>
    <property type="match status" value="1"/>
</dbReference>
<proteinExistence type="predicted"/>
<organism evidence="5 6">
    <name type="scientific">Streptococcus uberis</name>
    <dbReference type="NCBI Taxonomy" id="1349"/>
    <lineage>
        <taxon>Bacteria</taxon>
        <taxon>Bacillati</taxon>
        <taxon>Bacillota</taxon>
        <taxon>Bacilli</taxon>
        <taxon>Lactobacillales</taxon>
        <taxon>Streptococcaceae</taxon>
        <taxon>Streptococcus</taxon>
    </lineage>
</organism>
<protein>
    <submittedName>
        <fullName evidence="5">Internalin</fullName>
    </submittedName>
</protein>
<keyword evidence="2" id="KW-0677">Repeat</keyword>
<feature type="signal peptide" evidence="4">
    <location>
        <begin position="1"/>
        <end position="21"/>
    </location>
</feature>
<dbReference type="InterPro" id="IPR050836">
    <property type="entry name" value="SDS22/Internalin_LRR"/>
</dbReference>
<dbReference type="InterPro" id="IPR003591">
    <property type="entry name" value="Leu-rich_rpt_typical-subtyp"/>
</dbReference>
<dbReference type="AlphaFoldDB" id="A0A6L6GAQ9"/>
<dbReference type="PANTHER" id="PTHR46652:SF3">
    <property type="entry name" value="LEUCINE-RICH REPEAT-CONTAINING PROTEIN 9"/>
    <property type="match status" value="1"/>
</dbReference>
<keyword evidence="4" id="KW-0732">Signal</keyword>
<evidence type="ECO:0000256" key="2">
    <source>
        <dbReference type="ARBA" id="ARBA00022737"/>
    </source>
</evidence>
<dbReference type="Pfam" id="PF12799">
    <property type="entry name" value="LRR_4"/>
    <property type="match status" value="1"/>
</dbReference>
<feature type="chain" id="PRO_5043355166" evidence="4">
    <location>
        <begin position="22"/>
        <end position="727"/>
    </location>
</feature>
<evidence type="ECO:0000313" key="6">
    <source>
        <dbReference type="Proteomes" id="UP000483839"/>
    </source>
</evidence>
<evidence type="ECO:0000256" key="3">
    <source>
        <dbReference type="SAM" id="MobiDB-lite"/>
    </source>
</evidence>
<name>A0A6L6GAQ9_STRUB</name>
<dbReference type="EMBL" id="WLXI01000062">
    <property type="protein sequence ID" value="MTD02452.1"/>
    <property type="molecule type" value="Genomic_DNA"/>
</dbReference>
<comment type="caution">
    <text evidence="5">The sequence shown here is derived from an EMBL/GenBank/DDBJ whole genome shotgun (WGS) entry which is preliminary data.</text>
</comment>
<dbReference type="Gene3D" id="3.10.50.90">
    <property type="match status" value="3"/>
</dbReference>
<dbReference type="InterPro" id="IPR032675">
    <property type="entry name" value="LRR_dom_sf"/>
</dbReference>
<dbReference type="PROSITE" id="PS51450">
    <property type="entry name" value="LRR"/>
    <property type="match status" value="3"/>
</dbReference>
<reference evidence="5 6" key="1">
    <citation type="submission" date="2019-11" db="EMBL/GenBank/DDBJ databases">
        <title>Streptococcus uberis isolated from clinical mastitis cases on a southeastern Queensland dairy.</title>
        <authorList>
            <person name="Workentine M.L."/>
            <person name="Price R."/>
            <person name="Olchowy T."/>
        </authorList>
    </citation>
    <scope>NUCLEOTIDE SEQUENCE [LARGE SCALE GENOMIC DNA]</scope>
    <source>
        <strain evidence="5 6">OLC4459-A17</strain>
    </source>
</reference>
<evidence type="ECO:0000256" key="4">
    <source>
        <dbReference type="SAM" id="SignalP"/>
    </source>
</evidence>
<dbReference type="Proteomes" id="UP000483839">
    <property type="component" value="Unassembled WGS sequence"/>
</dbReference>
<dbReference type="SUPFAM" id="SSF52058">
    <property type="entry name" value="L domain-like"/>
    <property type="match status" value="1"/>
</dbReference>
<dbReference type="InterPro" id="IPR006270">
    <property type="entry name" value="Strep_his_triad_rpt"/>
</dbReference>
<dbReference type="Pfam" id="PF04270">
    <property type="entry name" value="Strep_his_triad"/>
    <property type="match status" value="4"/>
</dbReference>
<accession>A0A6L6GAQ9</accession>
<dbReference type="InterPro" id="IPR037228">
    <property type="entry name" value="PhtA_dom_sf"/>
</dbReference>
<keyword evidence="1" id="KW-0433">Leucine-rich repeat</keyword>
<evidence type="ECO:0000313" key="5">
    <source>
        <dbReference type="EMBL" id="MTD02452.1"/>
    </source>
</evidence>
<dbReference type="InterPro" id="IPR025875">
    <property type="entry name" value="Leu-rich_rpt_4"/>
</dbReference>
<feature type="region of interest" description="Disordered" evidence="3">
    <location>
        <begin position="31"/>
        <end position="62"/>
    </location>
</feature>
<dbReference type="Gene3D" id="3.80.10.10">
    <property type="entry name" value="Ribonuclease Inhibitor"/>
    <property type="match status" value="3"/>
</dbReference>